<comment type="caution">
    <text evidence="2">The sequence shown here is derived from an EMBL/GenBank/DDBJ whole genome shotgun (WGS) entry which is preliminary data.</text>
</comment>
<dbReference type="STRING" id="1077972.ARGLB_091_00490"/>
<dbReference type="EMBL" id="BAEG01000091">
    <property type="protein sequence ID" value="GAB15709.1"/>
    <property type="molecule type" value="Genomic_DNA"/>
</dbReference>
<proteinExistence type="predicted"/>
<gene>
    <name evidence="2" type="ORF">ARGLB_091_00490</name>
</gene>
<feature type="region of interest" description="Disordered" evidence="1">
    <location>
        <begin position="1"/>
        <end position="23"/>
    </location>
</feature>
<reference evidence="2 3" key="1">
    <citation type="submission" date="2011-12" db="EMBL/GenBank/DDBJ databases">
        <title>Whole genome shotgun sequence of Arthrobacter globiformis NBRC 12137.</title>
        <authorList>
            <person name="Miyazawa S."/>
            <person name="Hosoyama A."/>
            <person name="Tsuchikane K."/>
            <person name="Katsumata H."/>
            <person name="Yamazaki S."/>
            <person name="Fujita N."/>
        </authorList>
    </citation>
    <scope>NUCLEOTIDE SEQUENCE [LARGE SCALE GENOMIC DNA]</scope>
    <source>
        <strain evidence="2 3">NBRC 12137</strain>
    </source>
</reference>
<evidence type="ECO:0000313" key="3">
    <source>
        <dbReference type="Proteomes" id="UP000003828"/>
    </source>
</evidence>
<protein>
    <submittedName>
        <fullName evidence="2">Uncharacterized protein</fullName>
    </submittedName>
</protein>
<accession>H0QSA8</accession>
<dbReference type="eggNOG" id="COG1674">
    <property type="taxonomic scope" value="Bacteria"/>
</dbReference>
<dbReference type="Pfam" id="PF18143">
    <property type="entry name" value="HAD_SAK_2"/>
    <property type="match status" value="1"/>
</dbReference>
<organism evidence="2 3">
    <name type="scientific">Arthrobacter globiformis (strain ATCC 8010 / DSM 20124 / JCM 1332 / NBRC 12137 / NCIMB 8907 / NRRL B-2979 / 168)</name>
    <dbReference type="NCBI Taxonomy" id="1077972"/>
    <lineage>
        <taxon>Bacteria</taxon>
        <taxon>Bacillati</taxon>
        <taxon>Actinomycetota</taxon>
        <taxon>Actinomycetes</taxon>
        <taxon>Micrococcales</taxon>
        <taxon>Micrococcaceae</taxon>
        <taxon>Arthrobacter</taxon>
    </lineage>
</organism>
<evidence type="ECO:0000256" key="1">
    <source>
        <dbReference type="SAM" id="MobiDB-lite"/>
    </source>
</evidence>
<dbReference type="RefSeq" id="WP_003805501.1">
    <property type="nucleotide sequence ID" value="NZ_BAEG01000091.1"/>
</dbReference>
<sequence length="199" mass="21459">MGNAAQSGDPAPNGDPALNGDPTLHEHPAAQVTLYLDVDGVVCPFGPTGTTPWGSAWHYAYAGMLEVAYAVELVAALNRLTLWPGLRFVWLTSWEELAPAVLCPVTGLEGSLWPVLTADGAGSGAEWWKLEAIQADVGRNTPERIVWVDDQLAFEGRAQAWARILGRRAMLVSPDPRTGLSPGELEAIRAFARHPDRQV</sequence>
<evidence type="ECO:0000313" key="2">
    <source>
        <dbReference type="EMBL" id="GAB15709.1"/>
    </source>
</evidence>
<name>H0QSA8_ARTG1</name>
<dbReference type="Proteomes" id="UP000003828">
    <property type="component" value="Unassembled WGS sequence"/>
</dbReference>
<dbReference type="AlphaFoldDB" id="H0QSA8"/>
<keyword evidence="3" id="KW-1185">Reference proteome</keyword>